<gene>
    <name evidence="2" type="ORF">CLV25_11023</name>
</gene>
<comment type="caution">
    <text evidence="2">The sequence shown here is derived from an EMBL/GenBank/DDBJ whole genome shotgun (WGS) entry which is preliminary data.</text>
</comment>
<evidence type="ECO:0000256" key="1">
    <source>
        <dbReference type="SAM" id="MobiDB-lite"/>
    </source>
</evidence>
<evidence type="ECO:0000313" key="3">
    <source>
        <dbReference type="Proteomes" id="UP000294830"/>
    </source>
</evidence>
<organism evidence="2 3">
    <name type="scientific">Acetobacteroides hydrogenigenes</name>
    <dbReference type="NCBI Taxonomy" id="979970"/>
    <lineage>
        <taxon>Bacteria</taxon>
        <taxon>Pseudomonadati</taxon>
        <taxon>Bacteroidota</taxon>
        <taxon>Bacteroidia</taxon>
        <taxon>Bacteroidales</taxon>
        <taxon>Rikenellaceae</taxon>
        <taxon>Acetobacteroides</taxon>
    </lineage>
</organism>
<feature type="region of interest" description="Disordered" evidence="1">
    <location>
        <begin position="53"/>
        <end position="90"/>
    </location>
</feature>
<proteinExistence type="predicted"/>
<dbReference type="AlphaFoldDB" id="A0A4R2EH87"/>
<feature type="compositionally biased region" description="Polar residues" evidence="1">
    <location>
        <begin position="79"/>
        <end position="90"/>
    </location>
</feature>
<evidence type="ECO:0000313" key="2">
    <source>
        <dbReference type="EMBL" id="TCN65634.1"/>
    </source>
</evidence>
<dbReference type="PROSITE" id="PS51257">
    <property type="entry name" value="PROKAR_LIPOPROTEIN"/>
    <property type="match status" value="1"/>
</dbReference>
<dbReference type="EMBL" id="SLWB01000010">
    <property type="protein sequence ID" value="TCN65634.1"/>
    <property type="molecule type" value="Genomic_DNA"/>
</dbReference>
<reference evidence="2 3" key="1">
    <citation type="submission" date="2019-03" db="EMBL/GenBank/DDBJ databases">
        <title>Genomic Encyclopedia of Archaeal and Bacterial Type Strains, Phase II (KMG-II): from individual species to whole genera.</title>
        <authorList>
            <person name="Goeker M."/>
        </authorList>
    </citation>
    <scope>NUCLEOTIDE SEQUENCE [LARGE SCALE GENOMIC DNA]</scope>
    <source>
        <strain evidence="2 3">RL-C</strain>
    </source>
</reference>
<accession>A0A4R2EH87</accession>
<keyword evidence="3" id="KW-1185">Reference proteome</keyword>
<protein>
    <submittedName>
        <fullName evidence="2">Uncharacterized protein</fullName>
    </submittedName>
</protein>
<name>A0A4R2EH87_9BACT</name>
<dbReference type="Proteomes" id="UP000294830">
    <property type="component" value="Unassembled WGS sequence"/>
</dbReference>
<sequence>MIKRLVQLGFWVGVIAMTSCESEQFADPTADWKEVEVQQLSADMQKVRDYVPNNAVKVQPAPGRLSSTIRAKSRPYRKSLSSSYSPNPDG</sequence>